<dbReference type="PROSITE" id="PS51198">
    <property type="entry name" value="UVRD_HELICASE_ATP_BIND"/>
    <property type="match status" value="1"/>
</dbReference>
<keyword evidence="2 12" id="KW-0547">Nucleotide-binding</keyword>
<name>A0ABS7EGF4_9GAMM</name>
<comment type="caution">
    <text evidence="15">The sequence shown here is derived from an EMBL/GenBank/DDBJ whole genome shotgun (WGS) entry which is preliminary data.</text>
</comment>
<evidence type="ECO:0000259" key="14">
    <source>
        <dbReference type="PROSITE" id="PS51217"/>
    </source>
</evidence>
<evidence type="ECO:0000259" key="13">
    <source>
        <dbReference type="PROSITE" id="PS51198"/>
    </source>
</evidence>
<keyword evidence="16" id="KW-1185">Reference proteome</keyword>
<comment type="catalytic activity">
    <reaction evidence="8">
        <text>Couples ATP hydrolysis with the unwinding of duplex DNA by translocating in the 3'-5' direction.</text>
        <dbReference type="EC" id="5.6.2.4"/>
    </reaction>
</comment>
<keyword evidence="6" id="KW-0238">DNA-binding</keyword>
<dbReference type="RefSeq" id="WP_220103968.1">
    <property type="nucleotide sequence ID" value="NZ_JAHZSS010000010.1"/>
</dbReference>
<evidence type="ECO:0000256" key="10">
    <source>
        <dbReference type="ARBA" id="ARBA00034923"/>
    </source>
</evidence>
<dbReference type="InterPro" id="IPR014017">
    <property type="entry name" value="DNA_helicase_UvrD-like_C"/>
</dbReference>
<feature type="domain" description="UvrD-like helicase ATP-binding" evidence="13">
    <location>
        <begin position="13"/>
        <end position="270"/>
    </location>
</feature>
<dbReference type="Pfam" id="PF13361">
    <property type="entry name" value="UvrD_C"/>
    <property type="match status" value="1"/>
</dbReference>
<evidence type="ECO:0000256" key="11">
    <source>
        <dbReference type="ARBA" id="ARBA00048988"/>
    </source>
</evidence>
<evidence type="ECO:0000256" key="4">
    <source>
        <dbReference type="ARBA" id="ARBA00022806"/>
    </source>
</evidence>
<dbReference type="PROSITE" id="PS51217">
    <property type="entry name" value="UVRD_HELICASE_CTER"/>
    <property type="match status" value="1"/>
</dbReference>
<evidence type="ECO:0000256" key="3">
    <source>
        <dbReference type="ARBA" id="ARBA00022801"/>
    </source>
</evidence>
<evidence type="ECO:0000313" key="15">
    <source>
        <dbReference type="EMBL" id="MBW8191285.1"/>
    </source>
</evidence>
<comment type="catalytic activity">
    <reaction evidence="11">
        <text>ATP + H2O = ADP + phosphate + H(+)</text>
        <dbReference type="Rhea" id="RHEA:13065"/>
        <dbReference type="ChEBI" id="CHEBI:15377"/>
        <dbReference type="ChEBI" id="CHEBI:15378"/>
        <dbReference type="ChEBI" id="CHEBI:30616"/>
        <dbReference type="ChEBI" id="CHEBI:43474"/>
        <dbReference type="ChEBI" id="CHEBI:456216"/>
        <dbReference type="EC" id="5.6.2.4"/>
    </reaction>
</comment>
<proteinExistence type="inferred from homology"/>
<dbReference type="Pfam" id="PF13245">
    <property type="entry name" value="AAA_19"/>
    <property type="match status" value="1"/>
</dbReference>
<dbReference type="Gene3D" id="1.10.486.10">
    <property type="entry name" value="PCRA, domain 4"/>
    <property type="match status" value="1"/>
</dbReference>
<evidence type="ECO:0000256" key="6">
    <source>
        <dbReference type="ARBA" id="ARBA00023125"/>
    </source>
</evidence>
<reference evidence="15" key="1">
    <citation type="submission" date="2021-07" db="EMBL/GenBank/DDBJ databases">
        <title>Neiella marina sp. nov., isolated from the intestinal content of sea cucumber Apostichopus japonicus.</title>
        <authorList>
            <person name="Bai X."/>
        </authorList>
    </citation>
    <scope>NUCLEOTIDE SEQUENCE</scope>
    <source>
        <strain evidence="15">126</strain>
    </source>
</reference>
<accession>A0ABS7EGF4</accession>
<feature type="domain" description="UvrD-like helicase C-terminal" evidence="14">
    <location>
        <begin position="271"/>
        <end position="523"/>
    </location>
</feature>
<dbReference type="PANTHER" id="PTHR11070:SF2">
    <property type="entry name" value="ATP-DEPENDENT DNA HELICASE SRS2"/>
    <property type="match status" value="1"/>
</dbReference>
<dbReference type="EC" id="5.6.2.4" evidence="9"/>
<dbReference type="InterPro" id="IPR014016">
    <property type="entry name" value="UvrD-like_ATP-bd"/>
</dbReference>
<dbReference type="InterPro" id="IPR000212">
    <property type="entry name" value="DNA_helicase_UvrD/REP"/>
</dbReference>
<evidence type="ECO:0000313" key="16">
    <source>
        <dbReference type="Proteomes" id="UP001166251"/>
    </source>
</evidence>
<evidence type="ECO:0000256" key="9">
    <source>
        <dbReference type="ARBA" id="ARBA00034808"/>
    </source>
</evidence>
<sequence length="592" mass="66276">MILAKYFSSDAVLSLTKDQARVVRFADGYNLVCALPGSGKTHTNMEVCRQILTANSSYEVIMVTFTNAAAGEMRTRLSKKLPARLASRVKVGTFHSLALEQYKQIRQPKLLIGPEQSNVIIRAMRLSGYDGKFEDGVAAIEHFGAMLRPLPKSGRSGDWALYEAYQKIVKSLGKQDFNMIFRAVRLGMELGDIQPFGQSHLLVDEFQDTDNVQYAWIRKHGQSGTKITVVGDDDQAIYGWRGSKGYEVMQMFQTDFDAVGHVLSTCFRCRPEVLLASKKVIEFNTERVAKPMTAKLKPGGTVSIKGFADQDKQAEGVVSLVQQEGQWAIIARNNSHLDYIEGVLRAHGIAAARLGGKSFWDNPEANCFLKLLHCLRFPQSTNYLNEVLGWLEEDEDTIAAICRDAKRYKGFGHVKESSRGDWRPTTTRFQQYWERIARNTEDGDMISKRMKTLVNWCREAKGGEVDQGLGRAAAIADLIARNAEGSLHERIDGLLTVLSRQQSTDKKENAARVTIATLHSSKGLEFENVIIANCNKGTLPSDKSDVVSEERRLLYVGMTRAIEQLHICYYKQMSPFLEEAFSTDDSDDAPDQ</sequence>
<dbReference type="EMBL" id="JAHZSS010000010">
    <property type="protein sequence ID" value="MBW8191285.1"/>
    <property type="molecule type" value="Genomic_DNA"/>
</dbReference>
<evidence type="ECO:0000256" key="2">
    <source>
        <dbReference type="ARBA" id="ARBA00022741"/>
    </source>
</evidence>
<keyword evidence="5 12" id="KW-0067">ATP-binding</keyword>
<evidence type="ECO:0000256" key="12">
    <source>
        <dbReference type="PROSITE-ProRule" id="PRU00560"/>
    </source>
</evidence>
<gene>
    <name evidence="15" type="ORF">K0504_09575</name>
</gene>
<dbReference type="Gene3D" id="1.10.10.160">
    <property type="match status" value="1"/>
</dbReference>
<dbReference type="Proteomes" id="UP001166251">
    <property type="component" value="Unassembled WGS sequence"/>
</dbReference>
<protein>
    <recommendedName>
        <fullName evidence="9">DNA 3'-5' helicase</fullName>
        <ecNumber evidence="9">5.6.2.4</ecNumber>
    </recommendedName>
    <alternativeName>
        <fullName evidence="10">DNA 3'-5' helicase II</fullName>
    </alternativeName>
</protein>
<dbReference type="Gene3D" id="3.40.50.300">
    <property type="entry name" value="P-loop containing nucleotide triphosphate hydrolases"/>
    <property type="match status" value="2"/>
</dbReference>
<dbReference type="CDD" id="cd18807">
    <property type="entry name" value="SF1_C_UvrD"/>
    <property type="match status" value="1"/>
</dbReference>
<dbReference type="SUPFAM" id="SSF52540">
    <property type="entry name" value="P-loop containing nucleoside triphosphate hydrolases"/>
    <property type="match status" value="1"/>
</dbReference>
<dbReference type="InterPro" id="IPR027417">
    <property type="entry name" value="P-loop_NTPase"/>
</dbReference>
<evidence type="ECO:0000256" key="1">
    <source>
        <dbReference type="ARBA" id="ARBA00009922"/>
    </source>
</evidence>
<keyword evidence="7" id="KW-0413">Isomerase</keyword>
<organism evidence="15 16">
    <name type="scientific">Neiella holothuriorum</name>
    <dbReference type="NCBI Taxonomy" id="2870530"/>
    <lineage>
        <taxon>Bacteria</taxon>
        <taxon>Pseudomonadati</taxon>
        <taxon>Pseudomonadota</taxon>
        <taxon>Gammaproteobacteria</taxon>
        <taxon>Alteromonadales</taxon>
        <taxon>Echinimonadaceae</taxon>
        <taxon>Neiella</taxon>
    </lineage>
</organism>
<evidence type="ECO:0000256" key="5">
    <source>
        <dbReference type="ARBA" id="ARBA00022840"/>
    </source>
</evidence>
<keyword evidence="4 12" id="KW-0347">Helicase</keyword>
<comment type="similarity">
    <text evidence="1">Belongs to the helicase family. UvrD subfamily.</text>
</comment>
<feature type="binding site" evidence="12">
    <location>
        <begin position="34"/>
        <end position="41"/>
    </location>
    <ligand>
        <name>ATP</name>
        <dbReference type="ChEBI" id="CHEBI:30616"/>
    </ligand>
</feature>
<keyword evidence="3 12" id="KW-0378">Hydrolase</keyword>
<evidence type="ECO:0000256" key="8">
    <source>
        <dbReference type="ARBA" id="ARBA00034617"/>
    </source>
</evidence>
<evidence type="ECO:0000256" key="7">
    <source>
        <dbReference type="ARBA" id="ARBA00023235"/>
    </source>
</evidence>
<dbReference type="GO" id="GO:0004386">
    <property type="term" value="F:helicase activity"/>
    <property type="evidence" value="ECO:0007669"/>
    <property type="project" value="UniProtKB-KW"/>
</dbReference>
<dbReference type="CDD" id="cd17932">
    <property type="entry name" value="DEXQc_UvrD"/>
    <property type="match status" value="1"/>
</dbReference>
<dbReference type="PANTHER" id="PTHR11070">
    <property type="entry name" value="UVRD / RECB / PCRA DNA HELICASE FAMILY MEMBER"/>
    <property type="match status" value="1"/>
</dbReference>
<dbReference type="InterPro" id="IPR013986">
    <property type="entry name" value="DExx_box_DNA_helicase_dom_sf"/>
</dbReference>